<evidence type="ECO:0000256" key="2">
    <source>
        <dbReference type="ARBA" id="ARBA00022603"/>
    </source>
</evidence>
<feature type="domain" description="Release factor glutamine methyltransferase N-terminal" evidence="7">
    <location>
        <begin position="6"/>
        <end position="76"/>
    </location>
</feature>
<accession>A0AA35RZC8</accession>
<dbReference type="PANTHER" id="PTHR18895:SF74">
    <property type="entry name" value="MTRF1L RELEASE FACTOR GLUTAMINE METHYLTRANSFERASE"/>
    <property type="match status" value="1"/>
</dbReference>
<dbReference type="Gene3D" id="1.10.8.10">
    <property type="entry name" value="DNA helicase RuvA subunit, C-terminal domain"/>
    <property type="match status" value="1"/>
</dbReference>
<evidence type="ECO:0000259" key="7">
    <source>
        <dbReference type="Pfam" id="PF17827"/>
    </source>
</evidence>
<evidence type="ECO:0000313" key="8">
    <source>
        <dbReference type="EMBL" id="CAI8020029.1"/>
    </source>
</evidence>
<dbReference type="InterPro" id="IPR040758">
    <property type="entry name" value="PrmC_N"/>
</dbReference>
<evidence type="ECO:0000313" key="9">
    <source>
        <dbReference type="Proteomes" id="UP001174909"/>
    </source>
</evidence>
<proteinExistence type="inferred from homology"/>
<keyword evidence="9" id="KW-1185">Reference proteome</keyword>
<dbReference type="CDD" id="cd02440">
    <property type="entry name" value="AdoMet_MTases"/>
    <property type="match status" value="1"/>
</dbReference>
<gene>
    <name evidence="8" type="ORF">GBAR_LOCUS11998</name>
</gene>
<dbReference type="GO" id="GO:0102559">
    <property type="term" value="F:peptide chain release factor N(5)-glutamine methyltransferase activity"/>
    <property type="evidence" value="ECO:0007669"/>
    <property type="project" value="UniProtKB-EC"/>
</dbReference>
<dbReference type="SUPFAM" id="SSF53335">
    <property type="entry name" value="S-adenosyl-L-methionine-dependent methyltransferases"/>
    <property type="match status" value="1"/>
</dbReference>
<comment type="catalytic activity">
    <reaction evidence="5">
        <text>L-glutaminyl-[peptide chain release factor] + S-adenosyl-L-methionine = N(5)-methyl-L-glutaminyl-[peptide chain release factor] + S-adenosyl-L-homocysteine + H(+)</text>
        <dbReference type="Rhea" id="RHEA:42896"/>
        <dbReference type="Rhea" id="RHEA-COMP:10271"/>
        <dbReference type="Rhea" id="RHEA-COMP:10272"/>
        <dbReference type="ChEBI" id="CHEBI:15378"/>
        <dbReference type="ChEBI" id="CHEBI:30011"/>
        <dbReference type="ChEBI" id="CHEBI:57856"/>
        <dbReference type="ChEBI" id="CHEBI:59789"/>
        <dbReference type="ChEBI" id="CHEBI:61891"/>
        <dbReference type="EC" id="2.1.1.297"/>
    </reaction>
</comment>
<keyword evidence="2 8" id="KW-0489">Methyltransferase</keyword>
<keyword evidence="4" id="KW-0949">S-adenosyl-L-methionine</keyword>
<evidence type="ECO:0000256" key="1">
    <source>
        <dbReference type="ARBA" id="ARBA00012771"/>
    </source>
</evidence>
<name>A0AA35RZC8_GEOBA</name>
<dbReference type="Pfam" id="PF05175">
    <property type="entry name" value="MTS"/>
    <property type="match status" value="1"/>
</dbReference>
<dbReference type="InterPro" id="IPR007848">
    <property type="entry name" value="Small_mtfrase_dom"/>
</dbReference>
<dbReference type="GO" id="GO:0032259">
    <property type="term" value="P:methylation"/>
    <property type="evidence" value="ECO:0007669"/>
    <property type="project" value="UniProtKB-KW"/>
</dbReference>
<dbReference type="InterPro" id="IPR004556">
    <property type="entry name" value="HemK-like"/>
</dbReference>
<feature type="domain" description="Methyltransferase small" evidence="6">
    <location>
        <begin position="107"/>
        <end position="193"/>
    </location>
</feature>
<dbReference type="NCBIfam" id="TIGR00536">
    <property type="entry name" value="hemK_fam"/>
    <property type="match status" value="1"/>
</dbReference>
<dbReference type="InterPro" id="IPR019874">
    <property type="entry name" value="RF_methyltr_PrmC"/>
</dbReference>
<dbReference type="EMBL" id="CASHTH010001796">
    <property type="protein sequence ID" value="CAI8020029.1"/>
    <property type="molecule type" value="Genomic_DNA"/>
</dbReference>
<dbReference type="Pfam" id="PF17827">
    <property type="entry name" value="PrmC_N"/>
    <property type="match status" value="1"/>
</dbReference>
<dbReference type="PANTHER" id="PTHR18895">
    <property type="entry name" value="HEMK METHYLTRANSFERASE"/>
    <property type="match status" value="1"/>
</dbReference>
<evidence type="ECO:0000256" key="5">
    <source>
        <dbReference type="ARBA" id="ARBA00048391"/>
    </source>
</evidence>
<evidence type="ECO:0000256" key="3">
    <source>
        <dbReference type="ARBA" id="ARBA00022679"/>
    </source>
</evidence>
<dbReference type="InterPro" id="IPR029063">
    <property type="entry name" value="SAM-dependent_MTases_sf"/>
</dbReference>
<dbReference type="NCBIfam" id="TIGR03534">
    <property type="entry name" value="RF_mod_PrmC"/>
    <property type="match status" value="1"/>
</dbReference>
<dbReference type="HAMAP" id="MF_02126">
    <property type="entry name" value="RF_methyltr_PrmC"/>
    <property type="match status" value="1"/>
</dbReference>
<reference evidence="8" key="1">
    <citation type="submission" date="2023-03" db="EMBL/GenBank/DDBJ databases">
        <authorList>
            <person name="Steffen K."/>
            <person name="Cardenas P."/>
        </authorList>
    </citation>
    <scope>NUCLEOTIDE SEQUENCE</scope>
</reference>
<sequence>MPSLREALQQTHQILEASGIPDARLEAEVMVMNVMRMPRQDIFAQQELAVSSQQQETLSQVIDRRKQREPLAYILGYKEFYGVNLLVTPDVLIPRPETETLVEHALFMSLMGMEVAHLVIADVGTGTGAIALNLAIHLPAARIYATDSSEKALMVANYNIRRHNVADRVTLCHGDLMEPLPEPVDLIVANLPYIPTARIPTLQPEIQWEPAAALDGGEQGMDQITRLIAQASERLNPQGSILLEMDPEQVPLAEELARQYFPEAETGVERDLAGLDRVLTISRGVAEEA</sequence>
<organism evidence="8 9">
    <name type="scientific">Geodia barretti</name>
    <name type="common">Barrett's horny sponge</name>
    <dbReference type="NCBI Taxonomy" id="519541"/>
    <lineage>
        <taxon>Eukaryota</taxon>
        <taxon>Metazoa</taxon>
        <taxon>Porifera</taxon>
        <taxon>Demospongiae</taxon>
        <taxon>Heteroscleromorpha</taxon>
        <taxon>Tetractinellida</taxon>
        <taxon>Astrophorina</taxon>
        <taxon>Geodiidae</taxon>
        <taxon>Geodia</taxon>
    </lineage>
</organism>
<keyword evidence="3" id="KW-0808">Transferase</keyword>
<evidence type="ECO:0000256" key="4">
    <source>
        <dbReference type="ARBA" id="ARBA00022691"/>
    </source>
</evidence>
<protein>
    <recommendedName>
        <fullName evidence="1">peptide chain release factor N(5)-glutamine methyltransferase</fullName>
        <ecNumber evidence="1">2.1.1.297</ecNumber>
    </recommendedName>
</protein>
<evidence type="ECO:0000259" key="6">
    <source>
        <dbReference type="Pfam" id="PF05175"/>
    </source>
</evidence>
<dbReference type="InterPro" id="IPR050320">
    <property type="entry name" value="N5-glutamine_MTase"/>
</dbReference>
<dbReference type="AlphaFoldDB" id="A0AA35RZC8"/>
<dbReference type="Proteomes" id="UP001174909">
    <property type="component" value="Unassembled WGS sequence"/>
</dbReference>
<dbReference type="Gene3D" id="3.40.50.150">
    <property type="entry name" value="Vaccinia Virus protein VP39"/>
    <property type="match status" value="1"/>
</dbReference>
<comment type="caution">
    <text evidence="8">The sequence shown here is derived from an EMBL/GenBank/DDBJ whole genome shotgun (WGS) entry which is preliminary data.</text>
</comment>
<dbReference type="EC" id="2.1.1.297" evidence="1"/>